<dbReference type="InterPro" id="IPR001841">
    <property type="entry name" value="Znf_RING"/>
</dbReference>
<evidence type="ECO:0000256" key="11">
    <source>
        <dbReference type="ARBA" id="ARBA00023136"/>
    </source>
</evidence>
<sequence>MMISKLFALIRPYFSLRVTRANEYAGFEDDKSCCVCLLRFEKARDQERRVLACGHEFHKVCVNKWFDFCQKTCPICRFSVEAEEVKTQKCDELTEEMVIWFSSFHVAGYI</sequence>
<keyword evidence="8" id="KW-0833">Ubl conjugation pathway</keyword>
<keyword evidence="6" id="KW-0479">Metal-binding</keyword>
<dbReference type="Proteomes" id="UP000215914">
    <property type="component" value="Chromosome 15"/>
</dbReference>
<evidence type="ECO:0000256" key="2">
    <source>
        <dbReference type="ARBA" id="ARBA00004141"/>
    </source>
</evidence>
<dbReference type="PROSITE" id="PS50089">
    <property type="entry name" value="ZF_RING_2"/>
    <property type="match status" value="1"/>
</dbReference>
<keyword evidence="5" id="KW-0812">Transmembrane</keyword>
<dbReference type="SMART" id="SM00184">
    <property type="entry name" value="RING"/>
    <property type="match status" value="1"/>
</dbReference>
<dbReference type="Gene3D" id="3.30.40.10">
    <property type="entry name" value="Zinc/RING finger domain, C3HC4 (zinc finger)"/>
    <property type="match status" value="1"/>
</dbReference>
<dbReference type="EC" id="2.3.2.27" evidence="3"/>
<reference evidence="14 16" key="1">
    <citation type="journal article" date="2017" name="Nature">
        <title>The sunflower genome provides insights into oil metabolism, flowering and Asterid evolution.</title>
        <authorList>
            <person name="Badouin H."/>
            <person name="Gouzy J."/>
            <person name="Grassa C.J."/>
            <person name="Murat F."/>
            <person name="Staton S.E."/>
            <person name="Cottret L."/>
            <person name="Lelandais-Briere C."/>
            <person name="Owens G.L."/>
            <person name="Carrere S."/>
            <person name="Mayjonade B."/>
            <person name="Legrand L."/>
            <person name="Gill N."/>
            <person name="Kane N.C."/>
            <person name="Bowers J.E."/>
            <person name="Hubner S."/>
            <person name="Bellec A."/>
            <person name="Berard A."/>
            <person name="Berges H."/>
            <person name="Blanchet N."/>
            <person name="Boniface M.C."/>
            <person name="Brunel D."/>
            <person name="Catrice O."/>
            <person name="Chaidir N."/>
            <person name="Claudel C."/>
            <person name="Donnadieu C."/>
            <person name="Faraut T."/>
            <person name="Fievet G."/>
            <person name="Helmstetter N."/>
            <person name="King M."/>
            <person name="Knapp S.J."/>
            <person name="Lai Z."/>
            <person name="Le Paslier M.C."/>
            <person name="Lippi Y."/>
            <person name="Lorenzon L."/>
            <person name="Mandel J.R."/>
            <person name="Marage G."/>
            <person name="Marchand G."/>
            <person name="Marquand E."/>
            <person name="Bret-Mestries E."/>
            <person name="Morien E."/>
            <person name="Nambeesan S."/>
            <person name="Nguyen T."/>
            <person name="Pegot-Espagnet P."/>
            <person name="Pouilly N."/>
            <person name="Raftis F."/>
            <person name="Sallet E."/>
            <person name="Schiex T."/>
            <person name="Thomas J."/>
            <person name="Vandecasteele C."/>
            <person name="Vares D."/>
            <person name="Vear F."/>
            <person name="Vautrin S."/>
            <person name="Crespi M."/>
            <person name="Mangin B."/>
            <person name="Burke J.M."/>
            <person name="Salse J."/>
            <person name="Munos S."/>
            <person name="Vincourt P."/>
            <person name="Rieseberg L.H."/>
            <person name="Langlade N.B."/>
        </authorList>
    </citation>
    <scope>NUCLEOTIDE SEQUENCE [LARGE SCALE GENOMIC DNA]</scope>
    <source>
        <strain evidence="16">cv. SF193</strain>
        <tissue evidence="14">Leaves</tissue>
    </source>
</reference>
<protein>
    <recommendedName>
        <fullName evidence="3">RING-type E3 ubiquitin transferase</fullName>
        <ecNumber evidence="3">2.3.2.27</ecNumber>
    </recommendedName>
</protein>
<dbReference type="InterPro" id="IPR013083">
    <property type="entry name" value="Znf_RING/FYVE/PHD"/>
</dbReference>
<evidence type="ECO:0000313" key="16">
    <source>
        <dbReference type="Proteomes" id="UP000215914"/>
    </source>
</evidence>
<evidence type="ECO:0000256" key="7">
    <source>
        <dbReference type="ARBA" id="ARBA00022771"/>
    </source>
</evidence>
<comment type="subcellular location">
    <subcellularLocation>
        <location evidence="2">Membrane</location>
        <topology evidence="2">Multi-pass membrane protein</topology>
    </subcellularLocation>
</comment>
<evidence type="ECO:0000256" key="1">
    <source>
        <dbReference type="ARBA" id="ARBA00000900"/>
    </source>
</evidence>
<evidence type="ECO:0000256" key="12">
    <source>
        <dbReference type="PROSITE-ProRule" id="PRU00175"/>
    </source>
</evidence>
<dbReference type="Pfam" id="PF13639">
    <property type="entry name" value="zf-RING_2"/>
    <property type="match status" value="1"/>
</dbReference>
<keyword evidence="10" id="KW-1133">Transmembrane helix</keyword>
<evidence type="ECO:0000313" key="14">
    <source>
        <dbReference type="EMBL" id="KAF5765879.1"/>
    </source>
</evidence>
<dbReference type="Gramene" id="mRNA:HanXRQr2_Chr15g0708801">
    <property type="protein sequence ID" value="CDS:HanXRQr2_Chr15g0708801.1"/>
    <property type="gene ID" value="HanXRQr2_Chr15g0708801"/>
</dbReference>
<evidence type="ECO:0000256" key="8">
    <source>
        <dbReference type="ARBA" id="ARBA00022786"/>
    </source>
</evidence>
<dbReference type="GO" id="GO:0061630">
    <property type="term" value="F:ubiquitin protein ligase activity"/>
    <property type="evidence" value="ECO:0000318"/>
    <property type="project" value="GO_Central"/>
</dbReference>
<reference evidence="14" key="3">
    <citation type="submission" date="2020-06" db="EMBL/GenBank/DDBJ databases">
        <title>Helianthus annuus Genome sequencing and assembly Release 2.</title>
        <authorList>
            <person name="Gouzy J."/>
            <person name="Langlade N."/>
            <person name="Munos S."/>
        </authorList>
    </citation>
    <scope>NUCLEOTIDE SEQUENCE</scope>
    <source>
        <tissue evidence="14">Leaves</tissue>
    </source>
</reference>
<reference evidence="15" key="2">
    <citation type="submission" date="2017-02" db="EMBL/GenBank/DDBJ databases">
        <title>Sunflower complete genome.</title>
        <authorList>
            <person name="Langlade N."/>
            <person name="Munos S."/>
        </authorList>
    </citation>
    <scope>NUCLEOTIDE SEQUENCE [LARGE SCALE GENOMIC DNA]</scope>
    <source>
        <tissue evidence="15">Leaves</tissue>
    </source>
</reference>
<feature type="domain" description="RING-type" evidence="13">
    <location>
        <begin position="33"/>
        <end position="77"/>
    </location>
</feature>
<gene>
    <name evidence="15" type="ORF">HannXRQ_Chr15g0487151</name>
    <name evidence="14" type="ORF">HanXRQr2_Chr15g0708801</name>
</gene>
<evidence type="ECO:0000256" key="6">
    <source>
        <dbReference type="ARBA" id="ARBA00022723"/>
    </source>
</evidence>
<proteinExistence type="predicted"/>
<accession>A0A251SEE9</accession>
<keyword evidence="16" id="KW-1185">Reference proteome</keyword>
<keyword evidence="9" id="KW-0862">Zinc</keyword>
<dbReference type="InParanoid" id="A0A251SEE9"/>
<dbReference type="OMA" id="MGLDRWL"/>
<dbReference type="EMBL" id="MNCJ02000330">
    <property type="protein sequence ID" value="KAF5765879.1"/>
    <property type="molecule type" value="Genomic_DNA"/>
</dbReference>
<organism evidence="15 16">
    <name type="scientific">Helianthus annuus</name>
    <name type="common">Common sunflower</name>
    <dbReference type="NCBI Taxonomy" id="4232"/>
    <lineage>
        <taxon>Eukaryota</taxon>
        <taxon>Viridiplantae</taxon>
        <taxon>Streptophyta</taxon>
        <taxon>Embryophyta</taxon>
        <taxon>Tracheophyta</taxon>
        <taxon>Spermatophyta</taxon>
        <taxon>Magnoliopsida</taxon>
        <taxon>eudicotyledons</taxon>
        <taxon>Gunneridae</taxon>
        <taxon>Pentapetalae</taxon>
        <taxon>asterids</taxon>
        <taxon>campanulids</taxon>
        <taxon>Asterales</taxon>
        <taxon>Asteraceae</taxon>
        <taxon>Asteroideae</taxon>
        <taxon>Heliantheae alliance</taxon>
        <taxon>Heliantheae</taxon>
        <taxon>Helianthus</taxon>
    </lineage>
</organism>
<comment type="catalytic activity">
    <reaction evidence="1">
        <text>S-ubiquitinyl-[E2 ubiquitin-conjugating enzyme]-L-cysteine + [acceptor protein]-L-lysine = [E2 ubiquitin-conjugating enzyme]-L-cysteine + N(6)-ubiquitinyl-[acceptor protein]-L-lysine.</text>
        <dbReference type="EC" id="2.3.2.27"/>
    </reaction>
</comment>
<evidence type="ECO:0000256" key="3">
    <source>
        <dbReference type="ARBA" id="ARBA00012483"/>
    </source>
</evidence>
<dbReference type="AlphaFoldDB" id="A0A251SEE9"/>
<dbReference type="STRING" id="4232.A0A251SEE9"/>
<name>A0A251SEE9_HELAN</name>
<keyword evidence="11" id="KW-0472">Membrane</keyword>
<evidence type="ECO:0000256" key="10">
    <source>
        <dbReference type="ARBA" id="ARBA00022989"/>
    </source>
</evidence>
<keyword evidence="7 12" id="KW-0863">Zinc-finger</keyword>
<evidence type="ECO:0000313" key="15">
    <source>
        <dbReference type="EMBL" id="OTF95810.1"/>
    </source>
</evidence>
<evidence type="ECO:0000256" key="5">
    <source>
        <dbReference type="ARBA" id="ARBA00022692"/>
    </source>
</evidence>
<keyword evidence="4" id="KW-0808">Transferase</keyword>
<dbReference type="FunCoup" id="A0A251SEE9">
    <property type="interactions" value="1"/>
</dbReference>
<dbReference type="EMBL" id="CM007904">
    <property type="protein sequence ID" value="OTF95810.1"/>
    <property type="molecule type" value="Genomic_DNA"/>
</dbReference>
<evidence type="ECO:0000259" key="13">
    <source>
        <dbReference type="PROSITE" id="PS50089"/>
    </source>
</evidence>
<dbReference type="PANTHER" id="PTHR45977">
    <property type="entry name" value="TARGET OF ERK KINASE MPK-1"/>
    <property type="match status" value="1"/>
</dbReference>
<dbReference type="GO" id="GO:0016020">
    <property type="term" value="C:membrane"/>
    <property type="evidence" value="ECO:0007669"/>
    <property type="project" value="UniProtKB-SubCell"/>
</dbReference>
<evidence type="ECO:0000256" key="9">
    <source>
        <dbReference type="ARBA" id="ARBA00022833"/>
    </source>
</evidence>
<dbReference type="GO" id="GO:0016567">
    <property type="term" value="P:protein ubiquitination"/>
    <property type="evidence" value="ECO:0000318"/>
    <property type="project" value="GO_Central"/>
</dbReference>
<dbReference type="PANTHER" id="PTHR45977:SF13">
    <property type="entry name" value="GB|AAF27103.1"/>
    <property type="match status" value="1"/>
</dbReference>
<evidence type="ECO:0000256" key="4">
    <source>
        <dbReference type="ARBA" id="ARBA00022679"/>
    </source>
</evidence>
<dbReference type="SUPFAM" id="SSF57850">
    <property type="entry name" value="RING/U-box"/>
    <property type="match status" value="1"/>
</dbReference>
<dbReference type="GO" id="GO:0008270">
    <property type="term" value="F:zinc ion binding"/>
    <property type="evidence" value="ECO:0007669"/>
    <property type="project" value="UniProtKB-KW"/>
</dbReference>